<organism evidence="2 3">
    <name type="scientific">Marinicrinis sediminis</name>
    <dbReference type="NCBI Taxonomy" id="1652465"/>
    <lineage>
        <taxon>Bacteria</taxon>
        <taxon>Bacillati</taxon>
        <taxon>Bacillota</taxon>
        <taxon>Bacilli</taxon>
        <taxon>Bacillales</taxon>
        <taxon>Paenibacillaceae</taxon>
    </lineage>
</organism>
<gene>
    <name evidence="2" type="ORF">ACFSUC_06670</name>
</gene>
<dbReference type="InterPro" id="IPR025889">
    <property type="entry name" value="GSP17M-like_dom"/>
</dbReference>
<sequence length="177" mass="19324">MSNPTQSWIGVFQSDEATIVAIEDLKASGVHEDQISIVTKNQENASYIETETGAESDSSVKQDKPEGLLGMMWIGWPMRGAASSATPGIGIPGYMMTGPMATETVEEQDDALDSDILKKKLSDRGFSDITADMYIRLAEKGYYLVIVEGSQQQESEILKVLGKGIPPEDPKHLQQQN</sequence>
<dbReference type="EMBL" id="JBHUMM010000010">
    <property type="protein sequence ID" value="MFD2671286.1"/>
    <property type="molecule type" value="Genomic_DNA"/>
</dbReference>
<name>A0ABW5R967_9BACL</name>
<dbReference type="Proteomes" id="UP001597497">
    <property type="component" value="Unassembled WGS sequence"/>
</dbReference>
<evidence type="ECO:0000313" key="2">
    <source>
        <dbReference type="EMBL" id="MFD2671286.1"/>
    </source>
</evidence>
<dbReference type="RefSeq" id="WP_379928738.1">
    <property type="nucleotide sequence ID" value="NZ_JBHUMM010000010.1"/>
</dbReference>
<proteinExistence type="predicted"/>
<evidence type="ECO:0000259" key="1">
    <source>
        <dbReference type="Pfam" id="PF11181"/>
    </source>
</evidence>
<feature type="domain" description="General stress protein 17M-like" evidence="1">
    <location>
        <begin position="9"/>
        <end position="56"/>
    </location>
</feature>
<protein>
    <submittedName>
        <fullName evidence="2">General stress protein</fullName>
    </submittedName>
</protein>
<keyword evidence="3" id="KW-1185">Reference proteome</keyword>
<comment type="caution">
    <text evidence="2">The sequence shown here is derived from an EMBL/GenBank/DDBJ whole genome shotgun (WGS) entry which is preliminary data.</text>
</comment>
<dbReference type="Pfam" id="PF11181">
    <property type="entry name" value="YflT"/>
    <property type="match status" value="1"/>
</dbReference>
<accession>A0ABW5R967</accession>
<reference evidence="3" key="1">
    <citation type="journal article" date="2019" name="Int. J. Syst. Evol. Microbiol.">
        <title>The Global Catalogue of Microorganisms (GCM) 10K type strain sequencing project: providing services to taxonomists for standard genome sequencing and annotation.</title>
        <authorList>
            <consortium name="The Broad Institute Genomics Platform"/>
            <consortium name="The Broad Institute Genome Sequencing Center for Infectious Disease"/>
            <person name="Wu L."/>
            <person name="Ma J."/>
        </authorList>
    </citation>
    <scope>NUCLEOTIDE SEQUENCE [LARGE SCALE GENOMIC DNA]</scope>
    <source>
        <strain evidence="3">KCTC 33676</strain>
    </source>
</reference>
<evidence type="ECO:0000313" key="3">
    <source>
        <dbReference type="Proteomes" id="UP001597497"/>
    </source>
</evidence>